<dbReference type="Proteomes" id="UP000011083">
    <property type="component" value="Unassembled WGS sequence"/>
</dbReference>
<feature type="signal peptide" evidence="1">
    <location>
        <begin position="1"/>
        <end position="16"/>
    </location>
</feature>
<dbReference type="EMBL" id="KB007830">
    <property type="protein sequence ID" value="ELR24370.1"/>
    <property type="molecule type" value="Genomic_DNA"/>
</dbReference>
<reference evidence="2 3" key="1">
    <citation type="journal article" date="2013" name="Genome Biol.">
        <title>Genome of Acanthamoeba castellanii highlights extensive lateral gene transfer and early evolution of tyrosine kinase signaling.</title>
        <authorList>
            <person name="Clarke M."/>
            <person name="Lohan A.J."/>
            <person name="Liu B."/>
            <person name="Lagkouvardos I."/>
            <person name="Roy S."/>
            <person name="Zafar N."/>
            <person name="Bertelli C."/>
            <person name="Schilde C."/>
            <person name="Kianianmomeni A."/>
            <person name="Burglin T.R."/>
            <person name="Frech C."/>
            <person name="Turcotte B."/>
            <person name="Kopec K.O."/>
            <person name="Synnott J.M."/>
            <person name="Choo C."/>
            <person name="Paponov I."/>
            <person name="Finkler A."/>
            <person name="Soon Heng Tan C."/>
            <person name="Hutchins A.P."/>
            <person name="Weinmeier T."/>
            <person name="Rattei T."/>
            <person name="Chu J.S."/>
            <person name="Gimenez G."/>
            <person name="Irimia M."/>
            <person name="Rigden D.J."/>
            <person name="Fitzpatrick D.A."/>
            <person name="Lorenzo-Morales J."/>
            <person name="Bateman A."/>
            <person name="Chiu C.H."/>
            <person name="Tang P."/>
            <person name="Hegemann P."/>
            <person name="Fromm H."/>
            <person name="Raoult D."/>
            <person name="Greub G."/>
            <person name="Miranda-Saavedra D."/>
            <person name="Chen N."/>
            <person name="Nash P."/>
            <person name="Ginger M.L."/>
            <person name="Horn M."/>
            <person name="Schaap P."/>
            <person name="Caler L."/>
            <person name="Loftus B."/>
        </authorList>
    </citation>
    <scope>NUCLEOTIDE SEQUENCE [LARGE SCALE GENOMIC DNA]</scope>
    <source>
        <strain evidence="2 3">Neff</strain>
    </source>
</reference>
<dbReference type="GeneID" id="14925393"/>
<proteinExistence type="predicted"/>
<accession>L8HGS2</accession>
<keyword evidence="3" id="KW-1185">Reference proteome</keyword>
<dbReference type="RefSeq" id="XP_004354067.1">
    <property type="nucleotide sequence ID" value="XM_004354015.1"/>
</dbReference>
<keyword evidence="1" id="KW-0732">Signal</keyword>
<dbReference type="VEuPathDB" id="AmoebaDB:ACA1_166110"/>
<gene>
    <name evidence="2" type="ORF">ACA1_166110</name>
</gene>
<evidence type="ECO:0000256" key="1">
    <source>
        <dbReference type="SAM" id="SignalP"/>
    </source>
</evidence>
<protein>
    <submittedName>
        <fullName evidence="2">Uncharacterized protein</fullName>
    </submittedName>
</protein>
<evidence type="ECO:0000313" key="2">
    <source>
        <dbReference type="EMBL" id="ELR24370.1"/>
    </source>
</evidence>
<feature type="chain" id="PRO_5003991090" evidence="1">
    <location>
        <begin position="17"/>
        <end position="158"/>
    </location>
</feature>
<dbReference type="AlphaFoldDB" id="L8HGS2"/>
<sequence length="158" mass="17080">MATTLLCMTLVVHSFCRDMMLRLQTFHGRMDELRVWAGVRTPAEILVGYDTTDLSLTTTTTPYAEARASSLGEDESCVALASPTGAKAAFEGEIEGQAPVWVPSLAPLVLRVEATNFLLAHLTLFIYLAHPNDTFAAQIDVLALNPSPSTATAARPSW</sequence>
<evidence type="ECO:0000313" key="3">
    <source>
        <dbReference type="Proteomes" id="UP000011083"/>
    </source>
</evidence>
<organism evidence="2 3">
    <name type="scientific">Acanthamoeba castellanii (strain ATCC 30010 / Neff)</name>
    <dbReference type="NCBI Taxonomy" id="1257118"/>
    <lineage>
        <taxon>Eukaryota</taxon>
        <taxon>Amoebozoa</taxon>
        <taxon>Discosea</taxon>
        <taxon>Longamoebia</taxon>
        <taxon>Centramoebida</taxon>
        <taxon>Acanthamoebidae</taxon>
        <taxon>Acanthamoeba</taxon>
    </lineage>
</organism>
<dbReference type="KEGG" id="acan:ACA1_166110"/>
<name>L8HGS2_ACACF</name>